<evidence type="ECO:0000256" key="1">
    <source>
        <dbReference type="SAM" id="SignalP"/>
    </source>
</evidence>
<evidence type="ECO:0000313" key="2">
    <source>
        <dbReference type="EMBL" id="CAG6465802.1"/>
    </source>
</evidence>
<name>A0A8D8B3G9_CULPI</name>
<proteinExistence type="predicted"/>
<accession>A0A8D8B3G9</accession>
<keyword evidence="1" id="KW-0732">Signal</keyword>
<protein>
    <submittedName>
        <fullName evidence="2">(northern house mosquito) hypothetical protein</fullName>
    </submittedName>
</protein>
<reference evidence="2" key="1">
    <citation type="submission" date="2021-05" db="EMBL/GenBank/DDBJ databases">
        <authorList>
            <person name="Alioto T."/>
            <person name="Alioto T."/>
            <person name="Gomez Garrido J."/>
        </authorList>
    </citation>
    <scope>NUCLEOTIDE SEQUENCE</scope>
</reference>
<dbReference type="AlphaFoldDB" id="A0A8D8B3G9"/>
<sequence length="136" mass="13502">MIVFTGGVAPSKSCLLLSVFEVLLLFMLSLSCIVGCGCCCRFTAAAAAMAVGSGCGRALGRAGCCCCCCWLAGFVWTPTMAGAADFGAEAAGTTAGLAGAEDLPGATEVGCCCCCLTTCCCLPRPPLWSLPSSVSA</sequence>
<feature type="signal peptide" evidence="1">
    <location>
        <begin position="1"/>
        <end position="39"/>
    </location>
</feature>
<dbReference type="EMBL" id="HBUE01054288">
    <property type="protein sequence ID" value="CAG6465802.1"/>
    <property type="molecule type" value="Transcribed_RNA"/>
</dbReference>
<feature type="chain" id="PRO_5034125820" evidence="1">
    <location>
        <begin position="40"/>
        <end position="136"/>
    </location>
</feature>
<organism evidence="2">
    <name type="scientific">Culex pipiens</name>
    <name type="common">House mosquito</name>
    <dbReference type="NCBI Taxonomy" id="7175"/>
    <lineage>
        <taxon>Eukaryota</taxon>
        <taxon>Metazoa</taxon>
        <taxon>Ecdysozoa</taxon>
        <taxon>Arthropoda</taxon>
        <taxon>Hexapoda</taxon>
        <taxon>Insecta</taxon>
        <taxon>Pterygota</taxon>
        <taxon>Neoptera</taxon>
        <taxon>Endopterygota</taxon>
        <taxon>Diptera</taxon>
        <taxon>Nematocera</taxon>
        <taxon>Culicoidea</taxon>
        <taxon>Culicidae</taxon>
        <taxon>Culicinae</taxon>
        <taxon>Culicini</taxon>
        <taxon>Culex</taxon>
        <taxon>Culex</taxon>
    </lineage>
</organism>